<comment type="caution">
    <text evidence="18">The sequence shown here is derived from an EMBL/GenBank/DDBJ whole genome shotgun (WGS) entry which is preliminary data.</text>
</comment>
<keyword evidence="13 16" id="KW-0472">Membrane</keyword>
<proteinExistence type="inferred from homology"/>
<keyword evidence="12 16" id="KW-0443">Lipid metabolism</keyword>
<evidence type="ECO:0000256" key="3">
    <source>
        <dbReference type="ARBA" id="ARBA00005189"/>
    </source>
</evidence>
<dbReference type="InterPro" id="IPR007130">
    <property type="entry name" value="DAGAT"/>
</dbReference>
<dbReference type="RefSeq" id="XP_046062952.1">
    <property type="nucleotide sequence ID" value="XM_046203146.1"/>
</dbReference>
<evidence type="ECO:0000256" key="15">
    <source>
        <dbReference type="ARBA" id="ARBA00048109"/>
    </source>
</evidence>
<dbReference type="CDD" id="cd07987">
    <property type="entry name" value="LPLAT_MGAT-like"/>
    <property type="match status" value="1"/>
</dbReference>
<keyword evidence="6 16" id="KW-0444">Lipid biosynthesis</keyword>
<reference evidence="18" key="2">
    <citation type="submission" date="2021-01" db="EMBL/GenBank/DDBJ databases">
        <authorList>
            <person name="Schikora-Tamarit M.A."/>
        </authorList>
    </citation>
    <scope>NUCLEOTIDE SEQUENCE</scope>
    <source>
        <strain evidence="18">CBS6075</strain>
    </source>
</reference>
<keyword evidence="14 16" id="KW-0012">Acyltransferase</keyword>
<reference evidence="18" key="1">
    <citation type="journal article" date="2021" name="Open Biol.">
        <title>Shared evolutionary footprints suggest mitochondrial oxidative damage underlies multiple complex I losses in fungi.</title>
        <authorList>
            <person name="Schikora-Tamarit M.A."/>
            <person name="Marcet-Houben M."/>
            <person name="Nosek J."/>
            <person name="Gabaldon T."/>
        </authorList>
    </citation>
    <scope>NUCLEOTIDE SEQUENCE</scope>
    <source>
        <strain evidence="18">CBS6075</strain>
    </source>
</reference>
<evidence type="ECO:0000256" key="14">
    <source>
        <dbReference type="ARBA" id="ARBA00023315"/>
    </source>
</evidence>
<evidence type="ECO:0000256" key="7">
    <source>
        <dbReference type="ARBA" id="ARBA00022679"/>
    </source>
</evidence>
<keyword evidence="19" id="KW-1185">Reference proteome</keyword>
<evidence type="ECO:0000256" key="11">
    <source>
        <dbReference type="ARBA" id="ARBA00022989"/>
    </source>
</evidence>
<dbReference type="GO" id="GO:0006071">
    <property type="term" value="P:glycerol metabolic process"/>
    <property type="evidence" value="ECO:0007669"/>
    <property type="project" value="UniProtKB-UniRule"/>
</dbReference>
<keyword evidence="9" id="KW-0319">Glycerol metabolism</keyword>
<evidence type="ECO:0000256" key="6">
    <source>
        <dbReference type="ARBA" id="ARBA00022516"/>
    </source>
</evidence>
<evidence type="ECO:0000256" key="8">
    <source>
        <dbReference type="ARBA" id="ARBA00022692"/>
    </source>
</evidence>
<comment type="catalytic activity">
    <reaction evidence="15 16">
        <text>an acyl-CoA + a 1,2-diacyl-sn-glycerol = a triacyl-sn-glycerol + CoA</text>
        <dbReference type="Rhea" id="RHEA:10868"/>
        <dbReference type="ChEBI" id="CHEBI:17815"/>
        <dbReference type="ChEBI" id="CHEBI:57287"/>
        <dbReference type="ChEBI" id="CHEBI:58342"/>
        <dbReference type="ChEBI" id="CHEBI:64615"/>
        <dbReference type="EC" id="2.3.1.20"/>
    </reaction>
</comment>
<dbReference type="Pfam" id="PF03982">
    <property type="entry name" value="DAGAT"/>
    <property type="match status" value="2"/>
</dbReference>
<comment type="pathway">
    <text evidence="3">Lipid metabolism.</text>
</comment>
<feature type="compositionally biased region" description="Polar residues" evidence="17">
    <location>
        <begin position="24"/>
        <end position="40"/>
    </location>
</feature>
<evidence type="ECO:0000256" key="12">
    <source>
        <dbReference type="ARBA" id="ARBA00023098"/>
    </source>
</evidence>
<dbReference type="PANTHER" id="PTHR12317:SF0">
    <property type="entry name" value="ACYLTRANSFERASE"/>
    <property type="match status" value="1"/>
</dbReference>
<evidence type="ECO:0000256" key="10">
    <source>
        <dbReference type="ARBA" id="ARBA00022824"/>
    </source>
</evidence>
<comment type="subcellular location">
    <subcellularLocation>
        <location evidence="1 16">Endoplasmic reticulum membrane</location>
        <topology evidence="1 16">Multi-pass membrane protein</topology>
    </subcellularLocation>
</comment>
<evidence type="ECO:0000256" key="13">
    <source>
        <dbReference type="ARBA" id="ARBA00023136"/>
    </source>
</evidence>
<keyword evidence="8 16" id="KW-0812">Transmembrane</keyword>
<keyword evidence="11 16" id="KW-1133">Transmembrane helix</keyword>
<evidence type="ECO:0000256" key="9">
    <source>
        <dbReference type="ARBA" id="ARBA00022798"/>
    </source>
</evidence>
<comment type="similarity">
    <text evidence="4 16">Belongs to the diacylglycerol acyltransferase family.</text>
</comment>
<comment type="caution">
    <text evidence="16">Lacks conserved residue(s) required for the propagation of feature annotation.</text>
</comment>
<evidence type="ECO:0000256" key="17">
    <source>
        <dbReference type="SAM" id="MobiDB-lite"/>
    </source>
</evidence>
<evidence type="ECO:0000256" key="4">
    <source>
        <dbReference type="ARBA" id="ARBA00005420"/>
    </source>
</evidence>
<evidence type="ECO:0000256" key="16">
    <source>
        <dbReference type="RuleBase" id="RU367023"/>
    </source>
</evidence>
<sequence>MSPPVASKDLKDGPQALGNDDRFNSQSSFALSGNSSQNSIQVPVSDSIIKPDSVAPRYPEYRPNDSIRSPLVIPINRRLETLAVFGHGSSIIVLPFFYFFLWCFPIFWPFLLIYTFRFYLFDRTPSNGKGFNRYSTLIQNLGVYKHFANYYPVKLHKTVDLIPTTSQIEARSEEFDLPWILRILAPSMLLAVLGKIGILKKKPITIQKEIRTGPRYIFGYHPHGVIAMGALSGFATEGASFSHHFPGIRCFLTTLVNQFQLPFYRDYLMSLGCTAVTKRNISSLLNQGHSVVIVVGGATESLLAKPGLNSIVLNRRKGFVKLALQSAGKFDESDMCLVPVYAFGENNIYDVYYTNDSQQYSKNDGYIRKLLKMFQLWLKRNVGFTLPIIASRGLFNYDFGLLPYRRPINIVVGEPIPVYRLNGNKFGDTVTQAEVDHYHTQYVKSLGDLFEKHKKDFLAPYDHDLSIVE</sequence>
<evidence type="ECO:0000313" key="18">
    <source>
        <dbReference type="EMBL" id="KAH3668538.1"/>
    </source>
</evidence>
<dbReference type="GeneID" id="70234259"/>
<evidence type="ECO:0000313" key="19">
    <source>
        <dbReference type="Proteomes" id="UP000769157"/>
    </source>
</evidence>
<evidence type="ECO:0000256" key="1">
    <source>
        <dbReference type="ARBA" id="ARBA00004477"/>
    </source>
</evidence>
<dbReference type="EC" id="2.3.1.20" evidence="5 16"/>
<dbReference type="EMBL" id="JAEUBE010000158">
    <property type="protein sequence ID" value="KAH3668538.1"/>
    <property type="molecule type" value="Genomic_DNA"/>
</dbReference>
<dbReference type="PANTHER" id="PTHR12317">
    <property type="entry name" value="DIACYLGLYCEROL O-ACYLTRANSFERASE"/>
    <property type="match status" value="1"/>
</dbReference>
<evidence type="ECO:0000256" key="5">
    <source>
        <dbReference type="ARBA" id="ARBA00013244"/>
    </source>
</evidence>
<keyword evidence="10 16" id="KW-0256">Endoplasmic reticulum</keyword>
<dbReference type="GO" id="GO:0004144">
    <property type="term" value="F:diacylglycerol O-acyltransferase activity"/>
    <property type="evidence" value="ECO:0007669"/>
    <property type="project" value="UniProtKB-UniRule"/>
</dbReference>
<feature type="transmembrane region" description="Helical" evidence="16">
    <location>
        <begin position="96"/>
        <end position="116"/>
    </location>
</feature>
<keyword evidence="7" id="KW-0808">Transferase</keyword>
<dbReference type="GO" id="GO:0005789">
    <property type="term" value="C:endoplasmic reticulum membrane"/>
    <property type="evidence" value="ECO:0007669"/>
    <property type="project" value="UniProtKB-SubCell"/>
</dbReference>
<comment type="function">
    <text evidence="16">Catalyzes the terminal and only committed step in triacylglycerol synthesis by using diacylglycerol and fatty acyl CoA as substrates.</text>
</comment>
<protein>
    <recommendedName>
        <fullName evidence="5 16">Diacylglycerol O-acyltransferase</fullName>
        <ecNumber evidence="5 16">2.3.1.20</ecNumber>
    </recommendedName>
</protein>
<comment type="pathway">
    <text evidence="2 16">Glycerolipid metabolism; triacylglycerol biosynthesis.</text>
</comment>
<dbReference type="Proteomes" id="UP000769157">
    <property type="component" value="Unassembled WGS sequence"/>
</dbReference>
<evidence type="ECO:0000256" key="2">
    <source>
        <dbReference type="ARBA" id="ARBA00004771"/>
    </source>
</evidence>
<accession>A0A9P8T6W8</accession>
<organism evidence="18 19">
    <name type="scientific">Ogataea philodendri</name>
    <dbReference type="NCBI Taxonomy" id="1378263"/>
    <lineage>
        <taxon>Eukaryota</taxon>
        <taxon>Fungi</taxon>
        <taxon>Dikarya</taxon>
        <taxon>Ascomycota</taxon>
        <taxon>Saccharomycotina</taxon>
        <taxon>Pichiomycetes</taxon>
        <taxon>Pichiales</taxon>
        <taxon>Pichiaceae</taxon>
        <taxon>Ogataea</taxon>
    </lineage>
</organism>
<gene>
    <name evidence="18" type="ORF">OGAPHI_002292</name>
</gene>
<feature type="region of interest" description="Disordered" evidence="17">
    <location>
        <begin position="1"/>
        <end position="40"/>
    </location>
</feature>
<dbReference type="OrthoDB" id="264532at2759"/>
<dbReference type="AlphaFoldDB" id="A0A9P8T6W8"/>
<name>A0A9P8T6W8_9ASCO</name>
<dbReference type="GO" id="GO:0019432">
    <property type="term" value="P:triglyceride biosynthetic process"/>
    <property type="evidence" value="ECO:0007669"/>
    <property type="project" value="UniProtKB-UniRule"/>
</dbReference>